<dbReference type="PANTHER" id="PTHR46372:SF6">
    <property type="entry name" value="PROTEIN WVD2-LIKE 1"/>
    <property type="match status" value="1"/>
</dbReference>
<keyword evidence="4" id="KW-0493">Microtubule</keyword>
<feature type="compositionally biased region" description="Basic and acidic residues" evidence="7">
    <location>
        <begin position="75"/>
        <end position="92"/>
    </location>
</feature>
<feature type="region of interest" description="Disordered" evidence="7">
    <location>
        <begin position="1"/>
        <end position="31"/>
    </location>
</feature>
<feature type="compositionally biased region" description="Polar residues" evidence="7">
    <location>
        <begin position="120"/>
        <end position="132"/>
    </location>
</feature>
<feature type="region of interest" description="Disordered" evidence="7">
    <location>
        <begin position="312"/>
        <end position="372"/>
    </location>
</feature>
<evidence type="ECO:0000256" key="5">
    <source>
        <dbReference type="ARBA" id="ARBA00023212"/>
    </source>
</evidence>
<feature type="domain" description="TPX2 C-terminal" evidence="8">
    <location>
        <begin position="200"/>
        <end position="271"/>
    </location>
</feature>
<reference evidence="9 10" key="1">
    <citation type="journal article" date="2024" name="G3 (Bethesda)">
        <title>Genome assembly of Hibiscus sabdariffa L. provides insights into metabolisms of medicinal natural products.</title>
        <authorList>
            <person name="Kim T."/>
        </authorList>
    </citation>
    <scope>NUCLEOTIDE SEQUENCE [LARGE SCALE GENOMIC DNA]</scope>
    <source>
        <strain evidence="9">TK-2024</strain>
        <tissue evidence="9">Old leaves</tissue>
    </source>
</reference>
<proteinExistence type="inferred from homology"/>
<evidence type="ECO:0000256" key="1">
    <source>
        <dbReference type="ARBA" id="ARBA00004245"/>
    </source>
</evidence>
<comment type="subcellular location">
    <subcellularLocation>
        <location evidence="1">Cytoplasm</location>
        <location evidence="1">Cytoskeleton</location>
    </subcellularLocation>
</comment>
<feature type="region of interest" description="Disordered" evidence="7">
    <location>
        <begin position="73"/>
        <end position="157"/>
    </location>
</feature>
<protein>
    <recommendedName>
        <fullName evidence="8">TPX2 C-terminal domain-containing protein</fullName>
    </recommendedName>
</protein>
<feature type="coiled-coil region" evidence="6">
    <location>
        <begin position="204"/>
        <end position="241"/>
    </location>
</feature>
<evidence type="ECO:0000256" key="7">
    <source>
        <dbReference type="SAM" id="MobiDB-lite"/>
    </source>
</evidence>
<dbReference type="PANTHER" id="PTHR46372">
    <property type="entry name" value="PROTEIN WVD2-LIKE 3"/>
    <property type="match status" value="1"/>
</dbReference>
<keyword evidence="3" id="KW-0963">Cytoplasm</keyword>
<evidence type="ECO:0000256" key="6">
    <source>
        <dbReference type="SAM" id="Coils"/>
    </source>
</evidence>
<dbReference type="Pfam" id="PF06886">
    <property type="entry name" value="TPX2"/>
    <property type="match status" value="1"/>
</dbReference>
<name>A0ABR2N7H9_9ROSI</name>
<feature type="region of interest" description="Disordered" evidence="7">
    <location>
        <begin position="262"/>
        <end position="292"/>
    </location>
</feature>
<feature type="compositionally biased region" description="Basic and acidic residues" evidence="7">
    <location>
        <begin position="1"/>
        <end position="12"/>
    </location>
</feature>
<evidence type="ECO:0000256" key="4">
    <source>
        <dbReference type="ARBA" id="ARBA00022701"/>
    </source>
</evidence>
<sequence length="372" mass="41245">MGRELSDVHMDDSPNGVMKSNGLVNSNGDPRVLEGIESKNYEVKQCTEENSILQNGMVNQDVLDVKSANFGTYIPDEKDEKTGDRKFTDNEKLSPAASKSSGAEHIIVHDTPKAGANGRASVNTTPSPTVTKTSERGSPLTTPMSRKLFQPFDRRHPDEEDNWSIASTYPLFVEFSLAMSSTAASFRTSRSRVTIGTAPTFKSVERAQRRKEFYQKLEEKHQALEAERSQYEARTKEEQEAALKQLRKGMVVKANPVPSFYYKGPPPKVEPKKLPLTRPKSPNLSRRKSCSDAVHSSLDEKAKTCCRTHRHSLGTHMERSTTANEVKSKGQVRGQSSFGTSKAKDRVKPTTTTTKAAPKITKQSNPNITVES</sequence>
<accession>A0ABR2N7H9</accession>
<keyword evidence="6" id="KW-0175">Coiled coil</keyword>
<evidence type="ECO:0000256" key="3">
    <source>
        <dbReference type="ARBA" id="ARBA00022490"/>
    </source>
</evidence>
<dbReference type="InterPro" id="IPR027329">
    <property type="entry name" value="TPX2_C"/>
</dbReference>
<comment type="caution">
    <text evidence="9">The sequence shown here is derived from an EMBL/GenBank/DDBJ whole genome shotgun (WGS) entry which is preliminary data.</text>
</comment>
<dbReference type="Proteomes" id="UP001396334">
    <property type="component" value="Unassembled WGS sequence"/>
</dbReference>
<comment type="similarity">
    <text evidence="2">Belongs to the TPX2 family.</text>
</comment>
<feature type="compositionally biased region" description="Polar residues" evidence="7">
    <location>
        <begin position="363"/>
        <end position="372"/>
    </location>
</feature>
<gene>
    <name evidence="9" type="ORF">V6N11_061925</name>
</gene>
<evidence type="ECO:0000313" key="9">
    <source>
        <dbReference type="EMBL" id="KAK8972117.1"/>
    </source>
</evidence>
<organism evidence="9 10">
    <name type="scientific">Hibiscus sabdariffa</name>
    <name type="common">roselle</name>
    <dbReference type="NCBI Taxonomy" id="183260"/>
    <lineage>
        <taxon>Eukaryota</taxon>
        <taxon>Viridiplantae</taxon>
        <taxon>Streptophyta</taxon>
        <taxon>Embryophyta</taxon>
        <taxon>Tracheophyta</taxon>
        <taxon>Spermatophyta</taxon>
        <taxon>Magnoliopsida</taxon>
        <taxon>eudicotyledons</taxon>
        <taxon>Gunneridae</taxon>
        <taxon>Pentapetalae</taxon>
        <taxon>rosids</taxon>
        <taxon>malvids</taxon>
        <taxon>Malvales</taxon>
        <taxon>Malvaceae</taxon>
        <taxon>Malvoideae</taxon>
        <taxon>Hibiscus</taxon>
    </lineage>
</organism>
<keyword evidence="10" id="KW-1185">Reference proteome</keyword>
<dbReference type="InterPro" id="IPR044806">
    <property type="entry name" value="WVD2/WDL1-4"/>
</dbReference>
<evidence type="ECO:0000259" key="8">
    <source>
        <dbReference type="Pfam" id="PF06886"/>
    </source>
</evidence>
<feature type="compositionally biased region" description="Low complexity" evidence="7">
    <location>
        <begin position="349"/>
        <end position="362"/>
    </location>
</feature>
<evidence type="ECO:0000256" key="2">
    <source>
        <dbReference type="ARBA" id="ARBA00005885"/>
    </source>
</evidence>
<evidence type="ECO:0000313" key="10">
    <source>
        <dbReference type="Proteomes" id="UP001396334"/>
    </source>
</evidence>
<dbReference type="EMBL" id="JBBPBN010000227">
    <property type="protein sequence ID" value="KAK8972117.1"/>
    <property type="molecule type" value="Genomic_DNA"/>
</dbReference>
<keyword evidence="5" id="KW-0206">Cytoskeleton</keyword>